<evidence type="ECO:0000256" key="1">
    <source>
        <dbReference type="SAM" id="MobiDB-lite"/>
    </source>
</evidence>
<feature type="region of interest" description="Disordered" evidence="1">
    <location>
        <begin position="17"/>
        <end position="56"/>
    </location>
</feature>
<evidence type="ECO:0000313" key="3">
    <source>
        <dbReference type="Proteomes" id="UP000176282"/>
    </source>
</evidence>
<reference evidence="2 3" key="1">
    <citation type="journal article" date="2016" name="Nat. Commun.">
        <title>Thousands of microbial genomes shed light on interconnected biogeochemical processes in an aquifer system.</title>
        <authorList>
            <person name="Anantharaman K."/>
            <person name="Brown C.T."/>
            <person name="Hug L.A."/>
            <person name="Sharon I."/>
            <person name="Castelle C.J."/>
            <person name="Probst A.J."/>
            <person name="Thomas B.C."/>
            <person name="Singh A."/>
            <person name="Wilkins M.J."/>
            <person name="Karaoz U."/>
            <person name="Brodie E.L."/>
            <person name="Williams K.H."/>
            <person name="Hubbard S.S."/>
            <person name="Banfield J.F."/>
        </authorList>
    </citation>
    <scope>NUCLEOTIDE SEQUENCE [LARGE SCALE GENOMIC DNA]</scope>
</reference>
<dbReference type="Proteomes" id="UP000176282">
    <property type="component" value="Unassembled WGS sequence"/>
</dbReference>
<organism evidence="2 3">
    <name type="scientific">Candidatus Magasanikbacteria bacterium RIFCSPHIGHO2_02_FULL_47_14</name>
    <dbReference type="NCBI Taxonomy" id="1798680"/>
    <lineage>
        <taxon>Bacteria</taxon>
        <taxon>Candidatus Magasanikiibacteriota</taxon>
    </lineage>
</organism>
<evidence type="ECO:0000313" key="2">
    <source>
        <dbReference type="EMBL" id="OGH68505.1"/>
    </source>
</evidence>
<gene>
    <name evidence="2" type="ORF">A3J66_00260</name>
</gene>
<comment type="caution">
    <text evidence="2">The sequence shown here is derived from an EMBL/GenBank/DDBJ whole genome shotgun (WGS) entry which is preliminary data.</text>
</comment>
<proteinExistence type="predicted"/>
<dbReference type="STRING" id="1798680.A3J66_00260"/>
<name>A0A1F6MA59_9BACT</name>
<sequence>MGRFGMSPEQLAAVNQEARRLAQADSASRKLRPDTEAGVQQESEELLRRDRREDFGRTSSVIVEGDDPDATRTIEGAALDQLHHQIQKMDSTPPYNPQ</sequence>
<dbReference type="EMBL" id="MFQB01000013">
    <property type="protein sequence ID" value="OGH68505.1"/>
    <property type="molecule type" value="Genomic_DNA"/>
</dbReference>
<accession>A0A1F6MA59</accession>
<protein>
    <submittedName>
        <fullName evidence="2">Uncharacterized protein</fullName>
    </submittedName>
</protein>
<dbReference type="AlphaFoldDB" id="A0A1F6MA59"/>
<feature type="compositionally biased region" description="Basic and acidic residues" evidence="1">
    <location>
        <begin position="45"/>
        <end position="56"/>
    </location>
</feature>
<feature type="compositionally biased region" description="Basic and acidic residues" evidence="1">
    <location>
        <begin position="17"/>
        <end position="35"/>
    </location>
</feature>